<keyword evidence="2" id="KW-1185">Reference proteome</keyword>
<protein>
    <submittedName>
        <fullName evidence="1">Uncharacterized protein</fullName>
    </submittedName>
</protein>
<dbReference type="Proteomes" id="UP000322873">
    <property type="component" value="Unassembled WGS sequence"/>
</dbReference>
<evidence type="ECO:0000313" key="1">
    <source>
        <dbReference type="EMBL" id="KAA8567949.1"/>
    </source>
</evidence>
<evidence type="ECO:0000313" key="2">
    <source>
        <dbReference type="Proteomes" id="UP000322873"/>
    </source>
</evidence>
<gene>
    <name evidence="1" type="ORF">EYC84_008382</name>
</gene>
<organism evidence="1 2">
    <name type="scientific">Monilinia fructicola</name>
    <name type="common">Brown rot fungus</name>
    <name type="synonym">Ciboria fructicola</name>
    <dbReference type="NCBI Taxonomy" id="38448"/>
    <lineage>
        <taxon>Eukaryota</taxon>
        <taxon>Fungi</taxon>
        <taxon>Dikarya</taxon>
        <taxon>Ascomycota</taxon>
        <taxon>Pezizomycotina</taxon>
        <taxon>Leotiomycetes</taxon>
        <taxon>Helotiales</taxon>
        <taxon>Sclerotiniaceae</taxon>
        <taxon>Monilinia</taxon>
    </lineage>
</organism>
<name>A0A5M9JIY3_MONFR</name>
<accession>A0A5M9JIY3</accession>
<comment type="caution">
    <text evidence="1">The sequence shown here is derived from an EMBL/GenBank/DDBJ whole genome shotgun (WGS) entry which is preliminary data.</text>
</comment>
<dbReference type="AlphaFoldDB" id="A0A5M9JIY3"/>
<sequence>MISSQKVVQHASQNSNVFSSRQVILADNFHVFYERQCGRMKIGYHLWSQFQSVLASLNSVSQRHTLLLL</sequence>
<proteinExistence type="predicted"/>
<reference evidence="1 2" key="1">
    <citation type="submission" date="2019-06" db="EMBL/GenBank/DDBJ databases">
        <title>Genome Sequence of the Brown Rot Fungal Pathogen Monilinia fructicola.</title>
        <authorList>
            <person name="De Miccolis Angelini R.M."/>
            <person name="Landi L."/>
            <person name="Abate D."/>
            <person name="Pollastro S."/>
            <person name="Romanazzi G."/>
            <person name="Faretra F."/>
        </authorList>
    </citation>
    <scope>NUCLEOTIDE SEQUENCE [LARGE SCALE GENOMIC DNA]</scope>
    <source>
        <strain evidence="1 2">Mfrc123</strain>
    </source>
</reference>
<dbReference type="EMBL" id="VICG01000010">
    <property type="protein sequence ID" value="KAA8567949.1"/>
    <property type="molecule type" value="Genomic_DNA"/>
</dbReference>